<comment type="caution">
    <text evidence="3">The sequence shown here is derived from an EMBL/GenBank/DDBJ whole genome shotgun (WGS) entry which is preliminary data.</text>
</comment>
<keyword evidence="1" id="KW-1133">Transmembrane helix</keyword>
<evidence type="ECO:0000313" key="7">
    <source>
        <dbReference type="Proteomes" id="UP000663829"/>
    </source>
</evidence>
<evidence type="ECO:0008006" key="8">
    <source>
        <dbReference type="Google" id="ProtNLM"/>
    </source>
</evidence>
<feature type="chain" id="PRO_5036227115" description="DUF4436 domain-containing protein" evidence="2">
    <location>
        <begin position="18"/>
        <end position="261"/>
    </location>
</feature>
<dbReference type="OrthoDB" id="5594013at2759"/>
<organism evidence="3 7">
    <name type="scientific">Didymodactylos carnosus</name>
    <dbReference type="NCBI Taxonomy" id="1234261"/>
    <lineage>
        <taxon>Eukaryota</taxon>
        <taxon>Metazoa</taxon>
        <taxon>Spiralia</taxon>
        <taxon>Gnathifera</taxon>
        <taxon>Rotifera</taxon>
        <taxon>Eurotatoria</taxon>
        <taxon>Bdelloidea</taxon>
        <taxon>Philodinida</taxon>
        <taxon>Philodinidae</taxon>
        <taxon>Didymodactylos</taxon>
    </lineage>
</organism>
<dbReference type="AlphaFoldDB" id="A0A815CIW4"/>
<dbReference type="Proteomes" id="UP000682733">
    <property type="component" value="Unassembled WGS sequence"/>
</dbReference>
<dbReference type="Proteomes" id="UP000677228">
    <property type="component" value="Unassembled WGS sequence"/>
</dbReference>
<proteinExistence type="predicted"/>
<gene>
    <name evidence="3" type="ORF">GPM918_LOCUS27895</name>
    <name evidence="4" type="ORF">OVA965_LOCUS28771</name>
    <name evidence="5" type="ORF">SRO942_LOCUS28308</name>
    <name evidence="6" type="ORF">TMI583_LOCUS29533</name>
</gene>
<feature type="transmembrane region" description="Helical" evidence="1">
    <location>
        <begin position="229"/>
        <end position="251"/>
    </location>
</feature>
<evidence type="ECO:0000313" key="5">
    <source>
        <dbReference type="EMBL" id="CAF4091544.1"/>
    </source>
</evidence>
<dbReference type="Proteomes" id="UP000663829">
    <property type="component" value="Unassembled WGS sequence"/>
</dbReference>
<name>A0A815CIW4_9BILA</name>
<dbReference type="EMBL" id="CAJOBC010031274">
    <property type="protein sequence ID" value="CAF4091544.1"/>
    <property type="molecule type" value="Genomic_DNA"/>
</dbReference>
<feature type="transmembrane region" description="Helical" evidence="1">
    <location>
        <begin position="197"/>
        <end position="217"/>
    </location>
</feature>
<dbReference type="Pfam" id="PF14494">
    <property type="entry name" value="DUF4436"/>
    <property type="match status" value="1"/>
</dbReference>
<keyword evidence="7" id="KW-1185">Reference proteome</keyword>
<sequence>MLYILLLTLILTDICGCDKSPSINTITISLNVQRYDQESGDLFGRIQLIFPLELLAKNETPLLSVTLIDKFTSNENTFTITKGKQILKIDSVYEAVYYEEIKYPFDQTIILLGFEIQEDITQLPVSFNCTCNVDNMSIRIISTDKSTRYYAEKQLVLTRAISVKVFALFTTLMFVIVAVMMIILTRRIIQSTQAPHMGTLGLIGALLFALPAVRSIQSLVPPFGIIIDYVGFYIAEFTCMIALLTGLAMWINRRPLTNLED</sequence>
<evidence type="ECO:0000313" key="3">
    <source>
        <dbReference type="EMBL" id="CAF1288113.1"/>
    </source>
</evidence>
<evidence type="ECO:0000313" key="4">
    <source>
        <dbReference type="EMBL" id="CAF1306201.1"/>
    </source>
</evidence>
<dbReference type="EMBL" id="CAJNOQ010011924">
    <property type="protein sequence ID" value="CAF1288113.1"/>
    <property type="molecule type" value="Genomic_DNA"/>
</dbReference>
<dbReference type="Proteomes" id="UP000681722">
    <property type="component" value="Unassembled WGS sequence"/>
</dbReference>
<evidence type="ECO:0000256" key="2">
    <source>
        <dbReference type="SAM" id="SignalP"/>
    </source>
</evidence>
<evidence type="ECO:0000256" key="1">
    <source>
        <dbReference type="SAM" id="Phobius"/>
    </source>
</evidence>
<keyword evidence="1" id="KW-0472">Membrane</keyword>
<keyword evidence="2" id="KW-0732">Signal</keyword>
<feature type="signal peptide" evidence="2">
    <location>
        <begin position="1"/>
        <end position="17"/>
    </location>
</feature>
<dbReference type="EMBL" id="CAJOBA010041397">
    <property type="protein sequence ID" value="CAF4113397.1"/>
    <property type="molecule type" value="Genomic_DNA"/>
</dbReference>
<protein>
    <recommendedName>
        <fullName evidence="8">DUF4436 domain-containing protein</fullName>
    </recommendedName>
</protein>
<accession>A0A815CIW4</accession>
<reference evidence="3" key="1">
    <citation type="submission" date="2021-02" db="EMBL/GenBank/DDBJ databases">
        <authorList>
            <person name="Nowell W R."/>
        </authorList>
    </citation>
    <scope>NUCLEOTIDE SEQUENCE</scope>
</reference>
<keyword evidence="1" id="KW-0812">Transmembrane</keyword>
<feature type="transmembrane region" description="Helical" evidence="1">
    <location>
        <begin position="165"/>
        <end position="185"/>
    </location>
</feature>
<dbReference type="EMBL" id="CAJNOK010019814">
    <property type="protein sequence ID" value="CAF1306201.1"/>
    <property type="molecule type" value="Genomic_DNA"/>
</dbReference>
<evidence type="ECO:0000313" key="6">
    <source>
        <dbReference type="EMBL" id="CAF4113397.1"/>
    </source>
</evidence>
<dbReference type="InterPro" id="IPR027948">
    <property type="entry name" value="DUF4436"/>
</dbReference>